<evidence type="ECO:0000313" key="2">
    <source>
        <dbReference type="EMBL" id="PNH06250.1"/>
    </source>
</evidence>
<feature type="compositionally biased region" description="Basic and acidic residues" evidence="1">
    <location>
        <begin position="155"/>
        <end position="164"/>
    </location>
</feature>
<feature type="compositionally biased region" description="Acidic residues" evidence="1">
    <location>
        <begin position="75"/>
        <end position="89"/>
    </location>
</feature>
<keyword evidence="3" id="KW-1185">Reference proteome</keyword>
<dbReference type="EMBL" id="PGGS01000247">
    <property type="protein sequence ID" value="PNH06250.1"/>
    <property type="molecule type" value="Genomic_DNA"/>
</dbReference>
<evidence type="ECO:0000313" key="3">
    <source>
        <dbReference type="Proteomes" id="UP000236333"/>
    </source>
</evidence>
<feature type="region of interest" description="Disordered" evidence="1">
    <location>
        <begin position="36"/>
        <end position="92"/>
    </location>
</feature>
<sequence>MVALIRHAAFCTNPSHPIQTHTQQQIVRPRPVALPGRRALSSRPSRAGVWSWTSPQSPRCSAAAPDQPASQGAAAEEEFEGIPPEEDAEVPGNYLDALNPRSKLGKAISSAVDELTLLNNMEMDTLKQCDDLLKKLGIKTSIITSSAVPAAQQPEPEHDVEQQE</sequence>
<feature type="region of interest" description="Disordered" evidence="1">
    <location>
        <begin position="145"/>
        <end position="164"/>
    </location>
</feature>
<proteinExistence type="predicted"/>
<dbReference type="Proteomes" id="UP000236333">
    <property type="component" value="Unassembled WGS sequence"/>
</dbReference>
<gene>
    <name evidence="2" type="ORF">TSOC_007399</name>
</gene>
<name>A0A2J8A151_9CHLO</name>
<protein>
    <submittedName>
        <fullName evidence="2">Uncharacterized protein</fullName>
    </submittedName>
</protein>
<dbReference type="AlphaFoldDB" id="A0A2J8A151"/>
<dbReference type="OrthoDB" id="513924at2759"/>
<evidence type="ECO:0000256" key="1">
    <source>
        <dbReference type="SAM" id="MobiDB-lite"/>
    </source>
</evidence>
<reference evidence="2 3" key="1">
    <citation type="journal article" date="2017" name="Mol. Biol. Evol.">
        <title>The 4-celled Tetrabaena socialis nuclear genome reveals the essential components for genetic control of cell number at the origin of multicellularity in the volvocine lineage.</title>
        <authorList>
            <person name="Featherston J."/>
            <person name="Arakaki Y."/>
            <person name="Hanschen E.R."/>
            <person name="Ferris P.J."/>
            <person name="Michod R.E."/>
            <person name="Olson B.J.S.C."/>
            <person name="Nozaki H."/>
            <person name="Durand P.M."/>
        </authorList>
    </citation>
    <scope>NUCLEOTIDE SEQUENCE [LARGE SCALE GENOMIC DNA]</scope>
    <source>
        <strain evidence="2 3">NIES-571</strain>
    </source>
</reference>
<organism evidence="2 3">
    <name type="scientific">Tetrabaena socialis</name>
    <dbReference type="NCBI Taxonomy" id="47790"/>
    <lineage>
        <taxon>Eukaryota</taxon>
        <taxon>Viridiplantae</taxon>
        <taxon>Chlorophyta</taxon>
        <taxon>core chlorophytes</taxon>
        <taxon>Chlorophyceae</taxon>
        <taxon>CS clade</taxon>
        <taxon>Chlamydomonadales</taxon>
        <taxon>Tetrabaenaceae</taxon>
        <taxon>Tetrabaena</taxon>
    </lineage>
</organism>
<accession>A0A2J8A151</accession>
<comment type="caution">
    <text evidence="2">The sequence shown here is derived from an EMBL/GenBank/DDBJ whole genome shotgun (WGS) entry which is preliminary data.</text>
</comment>